<accession>A0A388LL94</accession>
<keyword evidence="1" id="KW-0812">Transmembrane</keyword>
<dbReference type="Proteomes" id="UP000265515">
    <property type="component" value="Unassembled WGS sequence"/>
</dbReference>
<evidence type="ECO:0000256" key="1">
    <source>
        <dbReference type="SAM" id="Phobius"/>
    </source>
</evidence>
<sequence>MTAIKQTFVFLFDHFCSGYIDLLLVSEYFSVFLLYVFYSNTRLVGHETVMVVLDGFLCHRCLSPSLSVFIDCIRRHVHSGRVIDDDRQGRVSLSLFMWGVHSKYCLGCSNCYSKLHFRFNHRLIAKVPRF</sequence>
<dbReference type="EMBL" id="BFEA01000428">
    <property type="protein sequence ID" value="GBG83100.1"/>
    <property type="molecule type" value="Genomic_DNA"/>
</dbReference>
<proteinExistence type="predicted"/>
<keyword evidence="1" id="KW-0472">Membrane</keyword>
<dbReference type="Gramene" id="GBG83100">
    <property type="protein sequence ID" value="GBG83100"/>
    <property type="gene ID" value="CBR_g36718"/>
</dbReference>
<evidence type="ECO:0000313" key="2">
    <source>
        <dbReference type="EMBL" id="GBG83100.1"/>
    </source>
</evidence>
<dbReference type="AlphaFoldDB" id="A0A388LL94"/>
<keyword evidence="3" id="KW-1185">Reference proteome</keyword>
<feature type="transmembrane region" description="Helical" evidence="1">
    <location>
        <begin position="18"/>
        <end position="38"/>
    </location>
</feature>
<protein>
    <submittedName>
        <fullName evidence="2">Uncharacterized protein</fullName>
    </submittedName>
</protein>
<gene>
    <name evidence="2" type="ORF">CBR_g36718</name>
</gene>
<name>A0A388LL94_CHABU</name>
<organism evidence="2 3">
    <name type="scientific">Chara braunii</name>
    <name type="common">Braun's stonewort</name>
    <dbReference type="NCBI Taxonomy" id="69332"/>
    <lineage>
        <taxon>Eukaryota</taxon>
        <taxon>Viridiplantae</taxon>
        <taxon>Streptophyta</taxon>
        <taxon>Charophyceae</taxon>
        <taxon>Charales</taxon>
        <taxon>Characeae</taxon>
        <taxon>Chara</taxon>
    </lineage>
</organism>
<keyword evidence="1" id="KW-1133">Transmembrane helix</keyword>
<reference evidence="2 3" key="1">
    <citation type="journal article" date="2018" name="Cell">
        <title>The Chara Genome: Secondary Complexity and Implications for Plant Terrestrialization.</title>
        <authorList>
            <person name="Nishiyama T."/>
            <person name="Sakayama H."/>
            <person name="Vries J.D."/>
            <person name="Buschmann H."/>
            <person name="Saint-Marcoux D."/>
            <person name="Ullrich K.K."/>
            <person name="Haas F.B."/>
            <person name="Vanderstraeten L."/>
            <person name="Becker D."/>
            <person name="Lang D."/>
            <person name="Vosolsobe S."/>
            <person name="Rombauts S."/>
            <person name="Wilhelmsson P.K.I."/>
            <person name="Janitza P."/>
            <person name="Kern R."/>
            <person name="Heyl A."/>
            <person name="Rumpler F."/>
            <person name="Villalobos L.I.A.C."/>
            <person name="Clay J.M."/>
            <person name="Skokan R."/>
            <person name="Toyoda A."/>
            <person name="Suzuki Y."/>
            <person name="Kagoshima H."/>
            <person name="Schijlen E."/>
            <person name="Tajeshwar N."/>
            <person name="Catarino B."/>
            <person name="Hetherington A.J."/>
            <person name="Saltykova A."/>
            <person name="Bonnot C."/>
            <person name="Breuninger H."/>
            <person name="Symeonidi A."/>
            <person name="Radhakrishnan G.V."/>
            <person name="Van Nieuwerburgh F."/>
            <person name="Deforce D."/>
            <person name="Chang C."/>
            <person name="Karol K.G."/>
            <person name="Hedrich R."/>
            <person name="Ulvskov P."/>
            <person name="Glockner G."/>
            <person name="Delwiche C.F."/>
            <person name="Petrasek J."/>
            <person name="Van de Peer Y."/>
            <person name="Friml J."/>
            <person name="Beilby M."/>
            <person name="Dolan L."/>
            <person name="Kohara Y."/>
            <person name="Sugano S."/>
            <person name="Fujiyama A."/>
            <person name="Delaux P.-M."/>
            <person name="Quint M."/>
            <person name="TheiBen G."/>
            <person name="Hagemann M."/>
            <person name="Harholt J."/>
            <person name="Dunand C."/>
            <person name="Zachgo S."/>
            <person name="Langdale J."/>
            <person name="Maumus F."/>
            <person name="Straeten D.V.D."/>
            <person name="Gould S.B."/>
            <person name="Rensing S.A."/>
        </authorList>
    </citation>
    <scope>NUCLEOTIDE SEQUENCE [LARGE SCALE GENOMIC DNA]</scope>
    <source>
        <strain evidence="2 3">S276</strain>
    </source>
</reference>
<comment type="caution">
    <text evidence="2">The sequence shown here is derived from an EMBL/GenBank/DDBJ whole genome shotgun (WGS) entry which is preliminary data.</text>
</comment>
<evidence type="ECO:0000313" key="3">
    <source>
        <dbReference type="Proteomes" id="UP000265515"/>
    </source>
</evidence>